<accession>A0ABN8QBM4</accession>
<feature type="region of interest" description="Disordered" evidence="1">
    <location>
        <begin position="2455"/>
        <end position="2484"/>
    </location>
</feature>
<feature type="compositionally biased region" description="Basic and acidic residues" evidence="1">
    <location>
        <begin position="3144"/>
        <end position="3156"/>
    </location>
</feature>
<feature type="compositionally biased region" description="Low complexity" evidence="1">
    <location>
        <begin position="1367"/>
        <end position="1378"/>
    </location>
</feature>
<feature type="compositionally biased region" description="Basic residues" evidence="1">
    <location>
        <begin position="3045"/>
        <end position="3058"/>
    </location>
</feature>
<feature type="compositionally biased region" description="Basic and acidic residues" evidence="1">
    <location>
        <begin position="3083"/>
        <end position="3094"/>
    </location>
</feature>
<feature type="compositionally biased region" description="Basic and acidic residues" evidence="1">
    <location>
        <begin position="3564"/>
        <end position="3578"/>
    </location>
</feature>
<evidence type="ECO:0008006" key="5">
    <source>
        <dbReference type="Google" id="ProtNLM"/>
    </source>
</evidence>
<feature type="compositionally biased region" description="Low complexity" evidence="1">
    <location>
        <begin position="2176"/>
        <end position="2194"/>
    </location>
</feature>
<evidence type="ECO:0000313" key="4">
    <source>
        <dbReference type="Proteomes" id="UP001159427"/>
    </source>
</evidence>
<name>A0ABN8QBM4_9CNID</name>
<protein>
    <recommendedName>
        <fullName evidence="5">Membrane-associated protein</fullName>
    </recommendedName>
</protein>
<feature type="compositionally biased region" description="Low complexity" evidence="1">
    <location>
        <begin position="214"/>
        <end position="231"/>
    </location>
</feature>
<feature type="transmembrane region" description="Helical" evidence="2">
    <location>
        <begin position="21"/>
        <end position="40"/>
    </location>
</feature>
<evidence type="ECO:0000313" key="3">
    <source>
        <dbReference type="EMBL" id="CAH3159328.1"/>
    </source>
</evidence>
<feature type="region of interest" description="Disordered" evidence="1">
    <location>
        <begin position="2986"/>
        <end position="3185"/>
    </location>
</feature>
<feature type="compositionally biased region" description="Basic and acidic residues" evidence="1">
    <location>
        <begin position="3101"/>
        <end position="3111"/>
    </location>
</feature>
<feature type="compositionally biased region" description="Low complexity" evidence="1">
    <location>
        <begin position="3062"/>
        <end position="3079"/>
    </location>
</feature>
<feature type="region of interest" description="Disordered" evidence="1">
    <location>
        <begin position="889"/>
        <end position="917"/>
    </location>
</feature>
<feature type="compositionally biased region" description="Low complexity" evidence="1">
    <location>
        <begin position="889"/>
        <end position="898"/>
    </location>
</feature>
<feature type="region of interest" description="Disordered" evidence="1">
    <location>
        <begin position="1362"/>
        <end position="1391"/>
    </location>
</feature>
<feature type="region of interest" description="Disordered" evidence="1">
    <location>
        <begin position="3297"/>
        <end position="3356"/>
    </location>
</feature>
<sequence length="3596" mass="385669">MNVKKARSTFRNVSISNLTAILFRLFTLWAFVSGFTLVAGQSNVSSLSSADKTTFVVSTSEISSASSAYSSQSRQVNASFQNVNSTNTSSPTLLQNKTGILTILQSSNFPVTGSTEPITLAMSFVTTTETPSVPRSVRSLLGASTFSIAGFTEPLTLALFTSESLSNQSIESSLSSSSSVITPSYSSNASSLIETNFSSSLRVTQSTLQNNATSSSLSMKSSGQMSSSSLGEPHTETPSTETKNPSRTNIFQSIASTESGLSSKESTSSEVNGYSSDTQSATQAAHFSVQSSTSNIMHLKTSQVSAANGTSSTASKIAQSLRMSNSVTTPSSSSLSSMSSYLSASRIGYFPASLNISVTRQFSKITSITTLSSFREFFNNKSSLGASSMKTPIGASMVPTPFVTSVLLDTSTIANSGPPVTVATVSISSTGSSFNHVHNISSVATPSVSGSLVHENEVTVSSRVVLVDFSDSLAGTSLRFNRTTFMPTFSTTRTMTETPVNSSYVSLTKPDVSKSNSLEPLSTLKSSEFLISSLPYSKHALVSGSVGQSSVKSVQVSLEISANYESLREGVNTTSVSRHSSRSLSVAYFSSFSTLYFYKDGSSKVHQENLTTSNFHMSPSSFSLGVTETSTLLSTLFTSAGFSHTNTSSLMISTVSTQKVQTSTGSFLLQTSLATSKSKLHPNSTIKYSLDALNTTKHVDSTFMVLVATTVSTSPNISYVKHFISMSSAPHLSTGTSYFLPNTRPLVDISPSFEFNSSTPMIVLSTSSSLNVTPNATTEQSRNGLSTDVTSFLLYQSSITQNVTMSPIVTVMENFSTYQSEIGRSVDPTSLSLKSSIFVIEPSSSVKRVDMSTEHSVLRSLQVSRNATPSLSTRTGFLQFKTSIPRPLITTTPRITSSGDSNVSTLSSSGRNESADRSIVAKTETFVSGFPVSSHGKSSPFAPFETTTVALYSKITSLTPLSQPHPSASDVSAVSLSYSTLATPRINTSGDGGLSVPATLLSSIRTPATEPFANRSSTSSLQAHSSKLFPLVTTTFVSAVDATSSSAFSTSVAIFVRFGISVPRNQSVNDPDFKQSLEDGILLAYQNGSINSSSGNVNISIHRIERSPDSNSSNVNVTFQLLIGSEPLNATLVVTTIEQANFSLGYFVGYEVVESLHAVFISLPSSSPTMSLHSSVSASVQRTIVTSHARRTLTSYYSYTLQPRSSTTRVANKTAASESLPPSQMLTAVESSVSVSSTPSPQMSLPSNTSPATVSYLTSVSSDRSLKSGVNFTSLVTTATRSSMSTSLKTVNVTHLSSGSSASSAIISFGHSEGSIVVRGTEIASLSLTTAFSAMPTILLTSLTLASKSQLPSIIRSLTSTQRSRPLSTKSESLTSSKHLNKSGTQSSTVVPSVDMVTTRLSRIRPSSGIHVVTSSLTALSSLLSSTILSASKSAINSLQTSLSSEMITSPLEVSSSSPSPSSLTLTSTLPSSFFTTYVTRSHTNVSLSEVKKSSSVVTLNSTLTATLVNSSGRHATLSIIEPTPSGSIVKSSTFTLPAMSSFFKSLTTYFTSSLMLSMTSFTVFPSSILKSETVPIQNSTAGMVSLSKEGVSFTQTLRIPGSFSTIKVTSSLQSASAAITKQSLQPLPTSHILGETISLIASSRFFNGSSVSVVAYSTRTHRTLETMSVLTLNSSLTSARGSAFASAPSVQMSSSFIAAGPISTIFDVSSNTASSEVLPSSAMFSTFASTASTNSSPSDSSIVVSSSSPAFYGSYTNSSSRLSLAPSNTLSLSRFQASANATLTLIGMSRTINSTRSTSFNESSLDSSTVRVSVSKTPFSVSRSPHETSSSGVALPVSSVSRSPFYPLSSVSTSHYTTLFANRSEITSSRYLSRLSVLASSQTSRSGSWLSFSLLYMPSSIWSNGTIHATSLSMVSKRSSPSSFTVHFDASASGQFSSRSSVTFSLVSDKLSARTSPESETRFSGSVTTKATHTSILASNRTVEANFTTSSAKVSSLPFLNISSSLPTALTLSAFQASTRSAFLNETTVPISTSRVNVSKTPFSVSTSPRESLLSSVPLQVSSDLRSPFTPSSGVITSIAKVSILSVSNNSSPLYTAEVTQVTTREAATANLSSNQYPTTRVTDFVSERSLSSQSVQLSTSSSRKDSAQKTFVTATTSTLAKHASSRATMHSLMQTTAPSSSLRSSSPAQLSSDGLATSFSLNRSHFPTPEVSGSKTSENIVGITSLPASKSLQIPPVSGVSVFYDLGSTVLTPVSIPSTSNISYVLDKSSASLSSTTSVTDAISSRNISPAFSTELSQIARTFTNTLQSSPSSLLMGTASAKSGGIVHSVATGSSIHTFTPKTSPILPSFTPSDILVSSSAIGVSSVEVNSSSIESFTLGTDVLLSPQGTTFAESTLVLTSTPLRLSRSSKLRTGSVDVTKSSMFTLSSPLTSVVTIDSSSVVDLSPVPVTLRTSKESPVPSVEQLTSSDRSSHPMHAKSSSLPLLLSSARLTSMTTTVKLPVTTLRGSKTTITRTSGVVVRETSQASFVTKTVPLSSISVSLRITKDVTTATSLEKSYLVSRTSSTAAATVDPTEPLRPTAGANNTEGLVGLQILVPKTEDETNSTFRENIELRLAAAYRRGQEKGTGRKKRHLEFFAGWDIRSFESWKRSAAFKVYEKQSRRYRRQIDSIVALVEAIRRAKPIVGDELVDIEYRIFDGPNMLSAETVVETMNRLTEGEMVSTLKYAVTLRPYVVKDITVTPTPTASSSKWNILIPAIIVPTVVVLFLILAFTWAKCAAKRKRERLKVKPHDKGPTYKNLEIKVLPSHEVTPAPLGIGKKKRPSISSTSSSDIPPKCPTLPVPDYPPGKTDSPEKPNQRYRRRTNGKGIDHKINNNRHSTKDIIYTNGHVKHEHHVQNPKDTGDYIEMKHLAGVVENRPQMRDEKLANSLTRQEPPLRFTPLPPLIQTPLVGPTPSMPDTVAAKENKEYDRIIAESGVPPANVERWRNKMRHREKLRQDMREKEREREKKLKKYEKEEKKEKEKDTVEDYNAILQRSLTAERKRRSRIERWRKNRVGTSSSKSSGSSSSSSSSSSDSDSDEKHRHAKEEGKAKKKKRQEKEKKVKEKAPPLITGQSAQETKRETAWTIKETPGVRLVSVKPRNESQHLKRETTTEPPYVQDDVQGYDVPSPRPVSSRSQQKDRVHQLLETGYPVLPIMPTHLVRPPNSEYILDEHPYEDMEDLGPYAVHYDNEDQFISDGVPVVPIQAFGGPPIYEDEHIYEEPLVAPASLPQTRFVSPREHKSGVLIPTQYARGYIGRPPGTRGRPTSASQHPGVARPSRLSRPTSAKTEPIARYVVPPGGSSIPTRAVPPSSVPGSRYMLANRPTVATAPQPSIGTSPRYMVDPEIPKEQPPSSFDGARVILSRAQANIDRFEQDRRVNTQDETDAASVSERLYARPQKKIPLQTLTSRKEPSRFDVAAREHAELEAQLLVSRALARARSNGLKETEELSHKSTRKILQEIKKKHNLHAVMKSKEKDGIKSQRRRSITSNSSSSSSISSISNRSSSLIQKRAQRIKKAKTGDETKAKSREKQAVVHPLFVPNRSAHQDKAR</sequence>
<keyword evidence="2" id="KW-0472">Membrane</keyword>
<feature type="compositionally biased region" description="Low complexity" evidence="1">
    <location>
        <begin position="1231"/>
        <end position="1241"/>
    </location>
</feature>
<feature type="compositionally biased region" description="Pro residues" evidence="1">
    <location>
        <begin position="2838"/>
        <end position="2849"/>
    </location>
</feature>
<feature type="region of interest" description="Disordered" evidence="1">
    <location>
        <begin position="2814"/>
        <end position="2877"/>
    </location>
</feature>
<organism evidence="3 4">
    <name type="scientific">Porites evermanni</name>
    <dbReference type="NCBI Taxonomy" id="104178"/>
    <lineage>
        <taxon>Eukaryota</taxon>
        <taxon>Metazoa</taxon>
        <taxon>Cnidaria</taxon>
        <taxon>Anthozoa</taxon>
        <taxon>Hexacorallia</taxon>
        <taxon>Scleractinia</taxon>
        <taxon>Fungiina</taxon>
        <taxon>Poritidae</taxon>
        <taxon>Porites</taxon>
    </lineage>
</organism>
<keyword evidence="4" id="KW-1185">Reference proteome</keyword>
<dbReference type="Proteomes" id="UP001159427">
    <property type="component" value="Unassembled WGS sequence"/>
</dbReference>
<feature type="compositionally biased region" description="Polar residues" evidence="1">
    <location>
        <begin position="1382"/>
        <end position="1391"/>
    </location>
</feature>
<evidence type="ECO:0000256" key="1">
    <source>
        <dbReference type="SAM" id="MobiDB-lite"/>
    </source>
</evidence>
<feature type="compositionally biased region" description="Polar residues" evidence="1">
    <location>
        <begin position="2164"/>
        <end position="2175"/>
    </location>
</feature>
<proteinExistence type="predicted"/>
<feature type="compositionally biased region" description="Low complexity" evidence="1">
    <location>
        <begin position="256"/>
        <end position="270"/>
    </location>
</feature>
<keyword evidence="2" id="KW-1133">Transmembrane helix</keyword>
<comment type="caution">
    <text evidence="3">The sequence shown here is derived from an EMBL/GenBank/DDBJ whole genome shotgun (WGS) entry which is preliminary data.</text>
</comment>
<evidence type="ECO:0000256" key="2">
    <source>
        <dbReference type="SAM" id="Phobius"/>
    </source>
</evidence>
<feature type="compositionally biased region" description="Polar residues" evidence="1">
    <location>
        <begin position="236"/>
        <end position="255"/>
    </location>
</feature>
<feature type="compositionally biased region" description="Low complexity" evidence="1">
    <location>
        <begin position="3532"/>
        <end position="3551"/>
    </location>
</feature>
<feature type="region of interest" description="Disordered" evidence="1">
    <location>
        <begin position="2164"/>
        <end position="2196"/>
    </location>
</feature>
<reference evidence="3 4" key="1">
    <citation type="submission" date="2022-05" db="EMBL/GenBank/DDBJ databases">
        <authorList>
            <consortium name="Genoscope - CEA"/>
            <person name="William W."/>
        </authorList>
    </citation>
    <scope>NUCLEOTIDE SEQUENCE [LARGE SCALE GENOMIC DNA]</scope>
</reference>
<feature type="compositionally biased region" description="Basic and acidic residues" evidence="1">
    <location>
        <begin position="2999"/>
        <end position="3030"/>
    </location>
</feature>
<feature type="region of interest" description="Disordered" evidence="1">
    <location>
        <begin position="3507"/>
        <end position="3596"/>
    </location>
</feature>
<gene>
    <name evidence="3" type="ORF">PEVE_00003147</name>
</gene>
<dbReference type="EMBL" id="CALNXI010001188">
    <property type="protein sequence ID" value="CAH3159328.1"/>
    <property type="molecule type" value="Genomic_DNA"/>
</dbReference>
<keyword evidence="2" id="KW-0812">Transmembrane</keyword>
<feature type="region of interest" description="Disordered" evidence="1">
    <location>
        <begin position="1230"/>
        <end position="1250"/>
    </location>
</feature>
<feature type="compositionally biased region" description="Polar residues" evidence="1">
    <location>
        <begin position="899"/>
        <end position="912"/>
    </location>
</feature>
<feature type="region of interest" description="Disordered" evidence="1">
    <location>
        <begin position="210"/>
        <end position="277"/>
    </location>
</feature>